<organism evidence="7 8">
    <name type="scientific">Candidatus Fimicola merdigallinarum</name>
    <dbReference type="NCBI Taxonomy" id="2840819"/>
    <lineage>
        <taxon>Bacteria</taxon>
        <taxon>Bacillati</taxon>
        <taxon>Bacillota</taxon>
        <taxon>Clostridia</taxon>
        <taxon>Lachnospirales</taxon>
        <taxon>Lachnospiraceae</taxon>
        <taxon>Lachnospiraceae incertae sedis</taxon>
        <taxon>Candidatus Fimicola</taxon>
    </lineage>
</organism>
<dbReference type="InterPro" id="IPR016035">
    <property type="entry name" value="Acyl_Trfase/lysoPLipase"/>
</dbReference>
<dbReference type="EMBL" id="JADIMX010000028">
    <property type="protein sequence ID" value="MBO8433953.1"/>
    <property type="molecule type" value="Genomic_DNA"/>
</dbReference>
<comment type="similarity">
    <text evidence="4">Belongs to the fabD family.</text>
</comment>
<comment type="caution">
    <text evidence="7">The sequence shown here is derived from an EMBL/GenBank/DDBJ whole genome shotgun (WGS) entry which is preliminary data.</text>
</comment>
<dbReference type="GO" id="GO:0005829">
    <property type="term" value="C:cytosol"/>
    <property type="evidence" value="ECO:0007669"/>
    <property type="project" value="TreeGrafter"/>
</dbReference>
<dbReference type="InterPro" id="IPR004410">
    <property type="entry name" value="Malonyl_CoA-ACP_transAc_FabD"/>
</dbReference>
<comment type="catalytic activity">
    <reaction evidence="3 4">
        <text>holo-[ACP] + malonyl-CoA = malonyl-[ACP] + CoA</text>
        <dbReference type="Rhea" id="RHEA:41792"/>
        <dbReference type="Rhea" id="RHEA-COMP:9623"/>
        <dbReference type="Rhea" id="RHEA-COMP:9685"/>
        <dbReference type="ChEBI" id="CHEBI:57287"/>
        <dbReference type="ChEBI" id="CHEBI:57384"/>
        <dbReference type="ChEBI" id="CHEBI:64479"/>
        <dbReference type="ChEBI" id="CHEBI:78449"/>
        <dbReference type="EC" id="2.3.1.39"/>
    </reaction>
</comment>
<dbReference type="InterPro" id="IPR001227">
    <property type="entry name" value="Ac_transferase_dom_sf"/>
</dbReference>
<reference evidence="7" key="1">
    <citation type="submission" date="2020-10" db="EMBL/GenBank/DDBJ databases">
        <authorList>
            <person name="Gilroy R."/>
        </authorList>
    </citation>
    <scope>NUCLEOTIDE SEQUENCE</scope>
    <source>
        <strain evidence="7">F6-4510</strain>
    </source>
</reference>
<dbReference type="Gene3D" id="3.40.366.10">
    <property type="entry name" value="Malonyl-Coenzyme A Acyl Carrier Protein, domain 2"/>
    <property type="match status" value="1"/>
</dbReference>
<dbReference type="InterPro" id="IPR016036">
    <property type="entry name" value="Malonyl_transacylase_ACP-bd"/>
</dbReference>
<dbReference type="PANTHER" id="PTHR42681">
    <property type="entry name" value="MALONYL-COA-ACYL CARRIER PROTEIN TRANSACYLASE, MITOCHONDRIAL"/>
    <property type="match status" value="1"/>
</dbReference>
<dbReference type="GO" id="GO:0004314">
    <property type="term" value="F:[acyl-carrier-protein] S-malonyltransferase activity"/>
    <property type="evidence" value="ECO:0007669"/>
    <property type="project" value="UniProtKB-EC"/>
</dbReference>
<dbReference type="InterPro" id="IPR050858">
    <property type="entry name" value="Mal-CoA-ACP_Trans/PKS_FabD"/>
</dbReference>
<dbReference type="GO" id="GO:0006633">
    <property type="term" value="P:fatty acid biosynthetic process"/>
    <property type="evidence" value="ECO:0007669"/>
    <property type="project" value="TreeGrafter"/>
</dbReference>
<protein>
    <recommendedName>
        <fullName evidence="4">Malonyl CoA-acyl carrier protein transacylase</fullName>
        <ecNumber evidence="4">2.3.1.39</ecNumber>
    </recommendedName>
</protein>
<accession>A0A9D9DUT2</accession>
<dbReference type="AlphaFoldDB" id="A0A9D9DUT2"/>
<feature type="domain" description="Malonyl-CoA:ACP transacylase (MAT)" evidence="6">
    <location>
        <begin position="6"/>
        <end position="297"/>
    </location>
</feature>
<dbReference type="Proteomes" id="UP000823611">
    <property type="component" value="Unassembled WGS sequence"/>
</dbReference>
<keyword evidence="1 4" id="KW-0808">Transferase</keyword>
<evidence type="ECO:0000259" key="6">
    <source>
        <dbReference type="SMART" id="SM00827"/>
    </source>
</evidence>
<gene>
    <name evidence="7" type="primary">fabD</name>
    <name evidence="7" type="ORF">IAC55_01355</name>
</gene>
<dbReference type="EC" id="2.3.1.39" evidence="4"/>
<sequence>MKTVFMFSGQGAQYMGMGKELYENFECAKEVFDRADEVLGFSIKDMCFENREELDKTENTQPAILTVSTACLKVLEEKGIKPDYVAGLSLGEYSAHVASGSISFDDAVALVKKRGKYMTEAVPFGVGGMYAIMGLDRETVLECCKEASDIGYVAPANYNAPGQIVIAGVKEAVFKASEIAKEKGAKLTVELNVSGPFHTELLKPASEKLAKELENIEFKNMEIPVITNVTGNVIENNEDIKPLLIKQVMSPVKWEDTIKTLESLGVDTFIEVGPGKALSGFVKRTLKGVTILNVEDMKSLEKTLSKLNV</sequence>
<proteinExistence type="inferred from homology"/>
<evidence type="ECO:0000256" key="4">
    <source>
        <dbReference type="PIRNR" id="PIRNR000446"/>
    </source>
</evidence>
<dbReference type="InterPro" id="IPR014043">
    <property type="entry name" value="Acyl_transferase_dom"/>
</dbReference>
<reference evidence="7" key="2">
    <citation type="journal article" date="2021" name="PeerJ">
        <title>Extensive microbial diversity within the chicken gut microbiome revealed by metagenomics and culture.</title>
        <authorList>
            <person name="Gilroy R."/>
            <person name="Ravi A."/>
            <person name="Getino M."/>
            <person name="Pursley I."/>
            <person name="Horton D.L."/>
            <person name="Alikhan N.F."/>
            <person name="Baker D."/>
            <person name="Gharbi K."/>
            <person name="Hall N."/>
            <person name="Watson M."/>
            <person name="Adriaenssens E.M."/>
            <person name="Foster-Nyarko E."/>
            <person name="Jarju S."/>
            <person name="Secka A."/>
            <person name="Antonio M."/>
            <person name="Oren A."/>
            <person name="Chaudhuri R.R."/>
            <person name="La Ragione R."/>
            <person name="Hildebrand F."/>
            <person name="Pallen M.J."/>
        </authorList>
    </citation>
    <scope>NUCLEOTIDE SEQUENCE</scope>
    <source>
        <strain evidence="7">F6-4510</strain>
    </source>
</reference>
<keyword evidence="2 4" id="KW-0012">Acyltransferase</keyword>
<dbReference type="SUPFAM" id="SSF55048">
    <property type="entry name" value="Probable ACP-binding domain of malonyl-CoA ACP transacylase"/>
    <property type="match status" value="1"/>
</dbReference>
<feature type="active site" evidence="5">
    <location>
        <position position="198"/>
    </location>
</feature>
<evidence type="ECO:0000256" key="5">
    <source>
        <dbReference type="PIRSR" id="PIRSR000446-1"/>
    </source>
</evidence>
<dbReference type="SMART" id="SM00827">
    <property type="entry name" value="PKS_AT"/>
    <property type="match status" value="1"/>
</dbReference>
<evidence type="ECO:0000313" key="7">
    <source>
        <dbReference type="EMBL" id="MBO8433953.1"/>
    </source>
</evidence>
<feature type="active site" evidence="5">
    <location>
        <position position="89"/>
    </location>
</feature>
<dbReference type="PIRSF" id="PIRSF000446">
    <property type="entry name" value="Mct"/>
    <property type="match status" value="1"/>
</dbReference>
<evidence type="ECO:0000256" key="3">
    <source>
        <dbReference type="ARBA" id="ARBA00048462"/>
    </source>
</evidence>
<dbReference type="InterPro" id="IPR024925">
    <property type="entry name" value="Malonyl_CoA-ACP_transAc"/>
</dbReference>
<name>A0A9D9DUT2_9FIRM</name>
<dbReference type="PANTHER" id="PTHR42681:SF1">
    <property type="entry name" value="MALONYL-COA-ACYL CARRIER PROTEIN TRANSACYLASE, MITOCHONDRIAL"/>
    <property type="match status" value="1"/>
</dbReference>
<dbReference type="FunFam" id="3.30.70.250:FF:000001">
    <property type="entry name" value="Malonyl CoA-acyl carrier protein transacylase"/>
    <property type="match status" value="1"/>
</dbReference>
<dbReference type="Gene3D" id="3.30.70.250">
    <property type="entry name" value="Malonyl-CoA ACP transacylase, ACP-binding"/>
    <property type="match status" value="1"/>
</dbReference>
<dbReference type="SUPFAM" id="SSF52151">
    <property type="entry name" value="FabD/lysophospholipase-like"/>
    <property type="match status" value="1"/>
</dbReference>
<evidence type="ECO:0000256" key="2">
    <source>
        <dbReference type="ARBA" id="ARBA00023315"/>
    </source>
</evidence>
<dbReference type="Pfam" id="PF00698">
    <property type="entry name" value="Acyl_transf_1"/>
    <property type="match status" value="1"/>
</dbReference>
<dbReference type="NCBIfam" id="TIGR00128">
    <property type="entry name" value="fabD"/>
    <property type="match status" value="1"/>
</dbReference>
<evidence type="ECO:0000313" key="8">
    <source>
        <dbReference type="Proteomes" id="UP000823611"/>
    </source>
</evidence>
<evidence type="ECO:0000256" key="1">
    <source>
        <dbReference type="ARBA" id="ARBA00022679"/>
    </source>
</evidence>